<keyword evidence="6" id="KW-1185">Reference proteome</keyword>
<dbReference type="InterPro" id="IPR002123">
    <property type="entry name" value="Plipid/glycerol_acylTrfase"/>
</dbReference>
<organism evidence="5 6">
    <name type="scientific">Nocardiopsis terrae</name>
    <dbReference type="NCBI Taxonomy" id="372655"/>
    <lineage>
        <taxon>Bacteria</taxon>
        <taxon>Bacillati</taxon>
        <taxon>Actinomycetota</taxon>
        <taxon>Actinomycetes</taxon>
        <taxon>Streptosporangiales</taxon>
        <taxon>Nocardiopsidaceae</taxon>
        <taxon>Nocardiopsis</taxon>
    </lineage>
</organism>
<dbReference type="GO" id="GO:0016746">
    <property type="term" value="F:acyltransferase activity"/>
    <property type="evidence" value="ECO:0007669"/>
    <property type="project" value="UniProtKB-KW"/>
</dbReference>
<evidence type="ECO:0000256" key="1">
    <source>
        <dbReference type="ARBA" id="ARBA00022679"/>
    </source>
</evidence>
<feature type="compositionally biased region" description="Basic and acidic residues" evidence="3">
    <location>
        <begin position="232"/>
        <end position="258"/>
    </location>
</feature>
<sequence length="274" mass="30026">MAKQRESRWVQWIVSRIVRFILWMVTKPEWKGTENVPARGGVIIAANHLSVTDPLTVAHFLYIGARRWPTFTMKDAVMRIPVVRSVARSTGQIPIKRGSADAVKALGEAEKALTQDGSSVIFYPEGTCTRDPELWPMTAKNGVARLALTTGVPVVPVAHWGEQNLLPYGSKKPSLFPRKRIQFSAGPPVDLSAFRDQPLTATVLEDATKAIMADITALQAGIRGEQPPAEPFDLKKARQRAAEAKRSERAPEEQEGRPENAGTEGENGKNNTGA</sequence>
<dbReference type="Proteomes" id="UP000598217">
    <property type="component" value="Unassembled WGS sequence"/>
</dbReference>
<gene>
    <name evidence="5" type="ORF">H4W79_004102</name>
</gene>
<feature type="compositionally biased region" description="Low complexity" evidence="3">
    <location>
        <begin position="259"/>
        <end position="274"/>
    </location>
</feature>
<reference evidence="5 6" key="1">
    <citation type="submission" date="2020-10" db="EMBL/GenBank/DDBJ databases">
        <title>Sequencing the genomes of 1000 actinobacteria strains.</title>
        <authorList>
            <person name="Klenk H.-P."/>
        </authorList>
    </citation>
    <scope>NUCLEOTIDE SEQUENCE [LARGE SCALE GENOMIC DNA]</scope>
    <source>
        <strain evidence="5 6">DSM 45157</strain>
    </source>
</reference>
<dbReference type="SUPFAM" id="SSF69593">
    <property type="entry name" value="Glycerol-3-phosphate (1)-acyltransferase"/>
    <property type="match status" value="1"/>
</dbReference>
<protein>
    <submittedName>
        <fullName evidence="5">1-acyl-sn-glycerol-3-phosphate acyltransferase</fullName>
    </submittedName>
</protein>
<evidence type="ECO:0000313" key="6">
    <source>
        <dbReference type="Proteomes" id="UP000598217"/>
    </source>
</evidence>
<dbReference type="PANTHER" id="PTHR10434:SF55">
    <property type="entry name" value="POSSIBLE ACYLTRANSFERASE"/>
    <property type="match status" value="1"/>
</dbReference>
<feature type="region of interest" description="Disordered" evidence="3">
    <location>
        <begin position="222"/>
        <end position="274"/>
    </location>
</feature>
<dbReference type="EMBL" id="JADBDY010000001">
    <property type="protein sequence ID" value="MBE1459888.1"/>
    <property type="molecule type" value="Genomic_DNA"/>
</dbReference>
<dbReference type="Pfam" id="PF01553">
    <property type="entry name" value="Acyltransferase"/>
    <property type="match status" value="1"/>
</dbReference>
<feature type="domain" description="Phospholipid/glycerol acyltransferase" evidence="4">
    <location>
        <begin position="42"/>
        <end position="162"/>
    </location>
</feature>
<evidence type="ECO:0000259" key="4">
    <source>
        <dbReference type="SMART" id="SM00563"/>
    </source>
</evidence>
<dbReference type="CDD" id="cd07989">
    <property type="entry name" value="LPLAT_AGPAT-like"/>
    <property type="match status" value="1"/>
</dbReference>
<name>A0ABR9HLJ7_9ACTN</name>
<keyword evidence="2 5" id="KW-0012">Acyltransferase</keyword>
<evidence type="ECO:0000256" key="2">
    <source>
        <dbReference type="ARBA" id="ARBA00023315"/>
    </source>
</evidence>
<dbReference type="SMART" id="SM00563">
    <property type="entry name" value="PlsC"/>
    <property type="match status" value="1"/>
</dbReference>
<dbReference type="PANTHER" id="PTHR10434">
    <property type="entry name" value="1-ACYL-SN-GLYCEROL-3-PHOSPHATE ACYLTRANSFERASE"/>
    <property type="match status" value="1"/>
</dbReference>
<accession>A0ABR9HLJ7</accession>
<evidence type="ECO:0000313" key="5">
    <source>
        <dbReference type="EMBL" id="MBE1459888.1"/>
    </source>
</evidence>
<evidence type="ECO:0000256" key="3">
    <source>
        <dbReference type="SAM" id="MobiDB-lite"/>
    </source>
</evidence>
<dbReference type="RefSeq" id="WP_191274231.1">
    <property type="nucleotide sequence ID" value="NZ_BMXJ01000007.1"/>
</dbReference>
<keyword evidence="1" id="KW-0808">Transferase</keyword>
<proteinExistence type="predicted"/>
<comment type="caution">
    <text evidence="5">The sequence shown here is derived from an EMBL/GenBank/DDBJ whole genome shotgun (WGS) entry which is preliminary data.</text>
</comment>